<gene>
    <name evidence="2" type="ORF">R3P38DRAFT_2793773</name>
</gene>
<organism evidence="2 3">
    <name type="scientific">Favolaschia claudopus</name>
    <dbReference type="NCBI Taxonomy" id="2862362"/>
    <lineage>
        <taxon>Eukaryota</taxon>
        <taxon>Fungi</taxon>
        <taxon>Dikarya</taxon>
        <taxon>Basidiomycota</taxon>
        <taxon>Agaricomycotina</taxon>
        <taxon>Agaricomycetes</taxon>
        <taxon>Agaricomycetidae</taxon>
        <taxon>Agaricales</taxon>
        <taxon>Marasmiineae</taxon>
        <taxon>Mycenaceae</taxon>
        <taxon>Favolaschia</taxon>
    </lineage>
</organism>
<evidence type="ECO:0000256" key="1">
    <source>
        <dbReference type="SAM" id="MobiDB-lite"/>
    </source>
</evidence>
<accession>A0AAW0ACC9</accession>
<comment type="caution">
    <text evidence="2">The sequence shown here is derived from an EMBL/GenBank/DDBJ whole genome shotgun (WGS) entry which is preliminary data.</text>
</comment>
<dbReference type="Proteomes" id="UP001362999">
    <property type="component" value="Unassembled WGS sequence"/>
</dbReference>
<reference evidence="2 3" key="1">
    <citation type="journal article" date="2024" name="J Genomics">
        <title>Draft genome sequencing and assembly of Favolaschia claudopus CIRM-BRFM 2984 isolated from oak limbs.</title>
        <authorList>
            <person name="Navarro D."/>
            <person name="Drula E."/>
            <person name="Chaduli D."/>
            <person name="Cazenave R."/>
            <person name="Ahrendt S."/>
            <person name="Wang J."/>
            <person name="Lipzen A."/>
            <person name="Daum C."/>
            <person name="Barry K."/>
            <person name="Grigoriev I.V."/>
            <person name="Favel A."/>
            <person name="Rosso M.N."/>
            <person name="Martin F."/>
        </authorList>
    </citation>
    <scope>NUCLEOTIDE SEQUENCE [LARGE SCALE GENOMIC DNA]</scope>
    <source>
        <strain evidence="2 3">CIRM-BRFM 2984</strain>
    </source>
</reference>
<feature type="region of interest" description="Disordered" evidence="1">
    <location>
        <begin position="1"/>
        <end position="33"/>
    </location>
</feature>
<evidence type="ECO:0000313" key="3">
    <source>
        <dbReference type="Proteomes" id="UP001362999"/>
    </source>
</evidence>
<name>A0AAW0ACC9_9AGAR</name>
<keyword evidence="3" id="KW-1185">Reference proteome</keyword>
<dbReference type="AlphaFoldDB" id="A0AAW0ACC9"/>
<feature type="compositionally biased region" description="Polar residues" evidence="1">
    <location>
        <begin position="17"/>
        <end position="28"/>
    </location>
</feature>
<dbReference type="EMBL" id="JAWWNJ010000075">
    <property type="protein sequence ID" value="KAK7006678.1"/>
    <property type="molecule type" value="Genomic_DNA"/>
</dbReference>
<sequence>MTQDPRLTQKSTRRSQSKQAKQAAGSTDSSRETKVVQCGEMVCYSVIQAKNRRNSEQKTQASPVGETMMMVRVKEPPGKLYVLQPTVFYRWEGDRLPIYLLPINFDLCLKITLPWKGAKFVTRSAKNLDMFS</sequence>
<evidence type="ECO:0000313" key="2">
    <source>
        <dbReference type="EMBL" id="KAK7006678.1"/>
    </source>
</evidence>
<proteinExistence type="predicted"/>
<feature type="compositionally biased region" description="Polar residues" evidence="1">
    <location>
        <begin position="1"/>
        <end position="10"/>
    </location>
</feature>
<protein>
    <submittedName>
        <fullName evidence="2">Uncharacterized protein</fullName>
    </submittedName>
</protein>